<name>U9TTS9_RHIID</name>
<protein>
    <submittedName>
        <fullName evidence="1">Uncharacterized protein</fullName>
    </submittedName>
</protein>
<proteinExistence type="predicted"/>
<dbReference type="AlphaFoldDB" id="U9TTS9"/>
<gene>
    <name evidence="1" type="ORF">GLOINDRAFT_99125</name>
</gene>
<evidence type="ECO:0000313" key="1">
    <source>
        <dbReference type="EMBL" id="ESA06766.1"/>
    </source>
</evidence>
<accession>U9TTS9</accession>
<dbReference type="EMBL" id="KI291185">
    <property type="protein sequence ID" value="ESA06766.1"/>
    <property type="molecule type" value="Genomic_DNA"/>
</dbReference>
<dbReference type="HOGENOM" id="CLU_1982743_0_0_1"/>
<sequence length="126" mass="14930">MFTFEYRLYMDFGRGFALYSYDYDLNAKTYIDGKGFFKNFKKKAHDYDYLDNIASDPYSGKKHLENPEAEGYFYMILAKKIHLMFHRCLDAFFKGNLLIFVLCILIKVSDELSIDVLNERINIDLV</sequence>
<organism evidence="1">
    <name type="scientific">Rhizophagus irregularis (strain DAOM 181602 / DAOM 197198 / MUCL 43194)</name>
    <name type="common">Arbuscular mycorrhizal fungus</name>
    <name type="synonym">Glomus intraradices</name>
    <dbReference type="NCBI Taxonomy" id="747089"/>
    <lineage>
        <taxon>Eukaryota</taxon>
        <taxon>Fungi</taxon>
        <taxon>Fungi incertae sedis</taxon>
        <taxon>Mucoromycota</taxon>
        <taxon>Glomeromycotina</taxon>
        <taxon>Glomeromycetes</taxon>
        <taxon>Glomerales</taxon>
        <taxon>Glomeraceae</taxon>
        <taxon>Rhizophagus</taxon>
    </lineage>
</organism>
<reference evidence="1" key="1">
    <citation type="submission" date="2013-07" db="EMBL/GenBank/DDBJ databases">
        <title>The genome of an arbuscular mycorrhizal fungus provides insights into the evolution of the oldest plant symbiosis.</title>
        <authorList>
            <consortium name="DOE Joint Genome Institute"/>
            <person name="Tisserant E."/>
            <person name="Malbreil M."/>
            <person name="Kuo A."/>
            <person name="Kohler A."/>
            <person name="Symeonidi A."/>
            <person name="Balestrini R."/>
            <person name="Charron P."/>
            <person name="Duensing N."/>
            <person name="Frei-dit-Frey N."/>
            <person name="Gianinazzi-Pearson V."/>
            <person name="Gilbert B."/>
            <person name="Handa Y."/>
            <person name="Hijri M."/>
            <person name="Kaul R."/>
            <person name="Kawaguchi M."/>
            <person name="Krajinski F."/>
            <person name="Lammers P."/>
            <person name="Lapierre D."/>
            <person name="Masclaux F.G."/>
            <person name="Murat C."/>
            <person name="Morin E."/>
            <person name="Ndikumana S."/>
            <person name="Pagni M."/>
            <person name="Petitpierre D."/>
            <person name="Requena N."/>
            <person name="Rosikiewicz P."/>
            <person name="Riley R."/>
            <person name="Saito K."/>
            <person name="San Clemente H."/>
            <person name="Shapiro H."/>
            <person name="van Tuinen D."/>
            <person name="Becard G."/>
            <person name="Bonfante P."/>
            <person name="Paszkowski U."/>
            <person name="Shachar-Hill Y."/>
            <person name="Young J.P."/>
            <person name="Sanders I.R."/>
            <person name="Henrissat B."/>
            <person name="Rensing S.A."/>
            <person name="Grigoriev I.V."/>
            <person name="Corradi N."/>
            <person name="Roux C."/>
            <person name="Martin F."/>
        </authorList>
    </citation>
    <scope>NUCLEOTIDE SEQUENCE</scope>
    <source>
        <strain evidence="1">DAOM 197198</strain>
    </source>
</reference>